<gene>
    <name evidence="2" type="ORF">ABXS05_33505</name>
</gene>
<keyword evidence="1" id="KW-0472">Membrane</keyword>
<evidence type="ECO:0000313" key="3">
    <source>
        <dbReference type="Proteomes" id="UP001555786"/>
    </source>
</evidence>
<dbReference type="RefSeq" id="WP_367626887.1">
    <property type="nucleotide sequence ID" value="NZ_JBFNQD010000028.1"/>
</dbReference>
<dbReference type="EMBL" id="JBFNQD010000028">
    <property type="protein sequence ID" value="MEW9310503.1"/>
    <property type="molecule type" value="Genomic_DNA"/>
</dbReference>
<keyword evidence="1" id="KW-0812">Transmembrane</keyword>
<evidence type="ECO:0000256" key="1">
    <source>
        <dbReference type="SAM" id="Phobius"/>
    </source>
</evidence>
<dbReference type="Proteomes" id="UP001555786">
    <property type="component" value="Unassembled WGS sequence"/>
</dbReference>
<comment type="caution">
    <text evidence="2">The sequence shown here is derived from an EMBL/GenBank/DDBJ whole genome shotgun (WGS) entry which is preliminary data.</text>
</comment>
<accession>A0ABV3PXU2</accession>
<evidence type="ECO:0000313" key="2">
    <source>
        <dbReference type="EMBL" id="MEW9310503.1"/>
    </source>
</evidence>
<organism evidence="2 3">
    <name type="scientific">Labrys neptuniae</name>
    <dbReference type="NCBI Taxonomy" id="376174"/>
    <lineage>
        <taxon>Bacteria</taxon>
        <taxon>Pseudomonadati</taxon>
        <taxon>Pseudomonadota</taxon>
        <taxon>Alphaproteobacteria</taxon>
        <taxon>Hyphomicrobiales</taxon>
        <taxon>Xanthobacteraceae</taxon>
        <taxon>Labrys</taxon>
    </lineage>
</organism>
<name>A0ABV3PXU2_9HYPH</name>
<evidence type="ECO:0008006" key="4">
    <source>
        <dbReference type="Google" id="ProtNLM"/>
    </source>
</evidence>
<feature type="transmembrane region" description="Helical" evidence="1">
    <location>
        <begin position="60"/>
        <end position="82"/>
    </location>
</feature>
<proteinExistence type="predicted"/>
<keyword evidence="3" id="KW-1185">Reference proteome</keyword>
<reference evidence="2 3" key="1">
    <citation type="submission" date="2024-07" db="EMBL/GenBank/DDBJ databases">
        <title>Description of Labrys sedimenti sp. nov., isolated from a diclofenac-degrading enrichment culture.</title>
        <authorList>
            <person name="Tancsics A."/>
            <person name="Csepanyi A."/>
        </authorList>
    </citation>
    <scope>NUCLEOTIDE SEQUENCE [LARGE SCALE GENOMIC DNA]</scope>
    <source>
        <strain evidence="2 3">LMG 23578</strain>
    </source>
</reference>
<keyword evidence="1" id="KW-1133">Transmembrane helix</keyword>
<sequence>MTEISQSGPGAVNAIIKTCFVGRILQVCANMSGIFASVKVELRATRITSPPVCSFGVSKVMNIGLFLVLVSVFISMTTGVMASTESQKEKKILTAICGTGRIEKERCHSSSIIEQYRTCDISVVDVYSKKFGNKLYYISNVISKECTVPGGKEVGGVVFLSWSPNGSLKFAGYADGVDYNPKECAIIRPGKSDALIYCLIWDSKFGITNQFLYEISIKDPSTSDTIDFKNEKGTVARDLTGFFDSGNQDAVSCDDKTTGDRIYFRFDNLRMGNTPDLLELDAEYVTSLDARALCTGDFPHPLSFGEPDTGYALIPPEKLHKDTLVYDSRSGVVALQHAP</sequence>
<protein>
    <recommendedName>
        <fullName evidence="4">DUF1036 domain-containing protein</fullName>
    </recommendedName>
</protein>